<evidence type="ECO:0000256" key="3">
    <source>
        <dbReference type="ARBA" id="ARBA00022723"/>
    </source>
</evidence>
<dbReference type="GO" id="GO:0046040">
    <property type="term" value="P:IMP metabolic process"/>
    <property type="evidence" value="ECO:0007669"/>
    <property type="project" value="TreeGrafter"/>
</dbReference>
<dbReference type="InterPro" id="IPR042109">
    <property type="entry name" value="Adenylosuccinate_synth_dom1"/>
</dbReference>
<dbReference type="AlphaFoldDB" id="A0A1B6DNJ2"/>
<comment type="similarity">
    <text evidence="8 10">Belongs to the adenylosuccinate synthetase family.</text>
</comment>
<evidence type="ECO:0000256" key="7">
    <source>
        <dbReference type="ARBA" id="ARBA00023134"/>
    </source>
</evidence>
<feature type="active site" evidence="9">
    <location>
        <position position="160"/>
    </location>
</feature>
<evidence type="ECO:0000256" key="2">
    <source>
        <dbReference type="ARBA" id="ARBA00022598"/>
    </source>
</evidence>
<evidence type="ECO:0000256" key="4">
    <source>
        <dbReference type="ARBA" id="ARBA00022741"/>
    </source>
</evidence>
<evidence type="ECO:0000256" key="9">
    <source>
        <dbReference type="PROSITE-ProRule" id="PRU10134"/>
    </source>
</evidence>
<dbReference type="InterPro" id="IPR027417">
    <property type="entry name" value="P-loop_NTPase"/>
</dbReference>
<dbReference type="SMART" id="SM00788">
    <property type="entry name" value="Adenylsucc_synt"/>
    <property type="match status" value="1"/>
</dbReference>
<feature type="binding site" evidence="8">
    <location>
        <begin position="57"/>
        <end position="60"/>
    </location>
    <ligand>
        <name>IMP</name>
        <dbReference type="ChEBI" id="CHEBI:58053"/>
    </ligand>
</feature>
<dbReference type="SUPFAM" id="SSF52540">
    <property type="entry name" value="P-loop containing nucleoside triphosphate hydrolases"/>
    <property type="match status" value="1"/>
</dbReference>
<dbReference type="GO" id="GO:0005737">
    <property type="term" value="C:cytoplasm"/>
    <property type="evidence" value="ECO:0007669"/>
    <property type="project" value="UniProtKB-SubCell"/>
</dbReference>
<dbReference type="UniPathway" id="UPA00075">
    <property type="reaction ID" value="UER00335"/>
</dbReference>
<dbReference type="EMBL" id="GEDC01020859">
    <property type="protein sequence ID" value="JAS16439.1"/>
    <property type="molecule type" value="Transcribed_RNA"/>
</dbReference>
<dbReference type="GO" id="GO:0005525">
    <property type="term" value="F:GTP binding"/>
    <property type="evidence" value="ECO:0007669"/>
    <property type="project" value="UniProtKB-UniRule"/>
</dbReference>
<keyword evidence="5 8" id="KW-0658">Purine biosynthesis</keyword>
<feature type="binding site" evidence="8">
    <location>
        <position position="59"/>
    </location>
    <ligand>
        <name>Mg(2+)</name>
        <dbReference type="ChEBI" id="CHEBI:18420"/>
    </ligand>
</feature>
<dbReference type="PANTHER" id="PTHR11846:SF0">
    <property type="entry name" value="ADENYLOSUCCINATE SYNTHETASE"/>
    <property type="match status" value="1"/>
</dbReference>
<dbReference type="EC" id="6.3.4.4" evidence="8 10"/>
<feature type="binding site" evidence="8">
    <location>
        <position position="149"/>
    </location>
    <ligand>
        <name>IMP</name>
        <dbReference type="ChEBI" id="CHEBI:58053"/>
    </ligand>
</feature>
<feature type="binding site" evidence="8">
    <location>
        <position position="163"/>
    </location>
    <ligand>
        <name>IMP</name>
        <dbReference type="ChEBI" id="CHEBI:58053"/>
        <note>ligand shared between dimeric partners</note>
    </ligand>
</feature>
<dbReference type="InterPro" id="IPR033128">
    <property type="entry name" value="Adenylosuccin_syn_Lys_AS"/>
</dbReference>
<comment type="function">
    <text evidence="10">Plays an important role in the de novo pathway of purine nucleotide biosynthesis.</text>
</comment>
<dbReference type="PROSITE" id="PS01266">
    <property type="entry name" value="ADENYLOSUCCIN_SYN_1"/>
    <property type="match status" value="1"/>
</dbReference>
<dbReference type="EMBL" id="GEDC01010052">
    <property type="protein sequence ID" value="JAS27246.1"/>
    <property type="molecule type" value="Transcribed_RNA"/>
</dbReference>
<dbReference type="Pfam" id="PF00709">
    <property type="entry name" value="Adenylsucc_synt"/>
    <property type="match status" value="1"/>
</dbReference>
<dbReference type="HAMAP" id="MF_00011">
    <property type="entry name" value="Adenylosucc_synth"/>
    <property type="match status" value="1"/>
</dbReference>
<reference evidence="12" key="1">
    <citation type="submission" date="2015-12" db="EMBL/GenBank/DDBJ databases">
        <title>De novo transcriptome assembly of four potential Pierce s Disease insect vectors from Arizona vineyards.</title>
        <authorList>
            <person name="Tassone E.E."/>
        </authorList>
    </citation>
    <scope>NUCLEOTIDE SEQUENCE</scope>
</reference>
<comment type="subcellular location">
    <subcellularLocation>
        <location evidence="8">Cytoplasm</location>
    </subcellularLocation>
</comment>
<dbReference type="FunFam" id="1.10.300.10:FF:000002">
    <property type="entry name" value="Adenylosuccinate synthetase, chloroplastic"/>
    <property type="match status" value="1"/>
</dbReference>
<feature type="binding site" evidence="8">
    <location>
        <begin position="31"/>
        <end position="37"/>
    </location>
    <ligand>
        <name>GTP</name>
        <dbReference type="ChEBI" id="CHEBI:37565"/>
    </ligand>
</feature>
<evidence type="ECO:0000256" key="1">
    <source>
        <dbReference type="ARBA" id="ARBA00011738"/>
    </source>
</evidence>
<dbReference type="GO" id="GO:0004019">
    <property type="term" value="F:adenylosuccinate synthase activity"/>
    <property type="evidence" value="ECO:0007669"/>
    <property type="project" value="UniProtKB-UniRule"/>
</dbReference>
<keyword evidence="7 8" id="KW-0342">GTP-binding</keyword>
<name>A0A1B6DNJ2_9HEMI</name>
<gene>
    <name evidence="12" type="ORF">g.7818</name>
    <name evidence="11" type="ORF">g.7821</name>
</gene>
<accession>A0A1B6DNJ2</accession>
<dbReference type="InterPro" id="IPR018220">
    <property type="entry name" value="Adenylosuccin_syn_GTP-bd"/>
</dbReference>
<comment type="pathway">
    <text evidence="8 10">Purine metabolism; AMP biosynthesis via de novo pathway; AMP from IMP: step 1/2.</text>
</comment>
<dbReference type="Gene3D" id="1.10.300.10">
    <property type="entry name" value="Adenylosuccinate Synthetase, subunit A, domain 2"/>
    <property type="match status" value="1"/>
</dbReference>
<comment type="subunit">
    <text evidence="1 8">Homodimer.</text>
</comment>
<organism evidence="12">
    <name type="scientific">Clastoptera arizonana</name>
    <name type="common">Arizona spittle bug</name>
    <dbReference type="NCBI Taxonomy" id="38151"/>
    <lineage>
        <taxon>Eukaryota</taxon>
        <taxon>Metazoa</taxon>
        <taxon>Ecdysozoa</taxon>
        <taxon>Arthropoda</taxon>
        <taxon>Hexapoda</taxon>
        <taxon>Insecta</taxon>
        <taxon>Pterygota</taxon>
        <taxon>Neoptera</taxon>
        <taxon>Paraneoptera</taxon>
        <taxon>Hemiptera</taxon>
        <taxon>Auchenorrhyncha</taxon>
        <taxon>Cercopoidea</taxon>
        <taxon>Clastopteridae</taxon>
        <taxon>Clastoptera</taxon>
    </lineage>
</organism>
<keyword evidence="8" id="KW-0963">Cytoplasm</keyword>
<dbReference type="InterPro" id="IPR001114">
    <property type="entry name" value="Adenylosuccinate_synthetase"/>
</dbReference>
<comment type="caution">
    <text evidence="8">Lacks conserved residue(s) required for the propagation of feature annotation.</text>
</comment>
<keyword evidence="4 8" id="KW-0547">Nucleotide-binding</keyword>
<evidence type="ECO:0000256" key="5">
    <source>
        <dbReference type="ARBA" id="ARBA00022755"/>
    </source>
</evidence>
<feature type="binding site" evidence="8">
    <location>
        <position position="32"/>
    </location>
    <ligand>
        <name>Mg(2+)</name>
        <dbReference type="ChEBI" id="CHEBI:18420"/>
    </ligand>
</feature>
<feature type="binding site" evidence="8">
    <location>
        <begin position="32"/>
        <end position="35"/>
    </location>
    <ligand>
        <name>IMP</name>
        <dbReference type="ChEBI" id="CHEBI:58053"/>
    </ligand>
</feature>
<comment type="catalytic activity">
    <reaction evidence="8 10">
        <text>IMP + L-aspartate + GTP = N(6)-(1,2-dicarboxyethyl)-AMP + GDP + phosphate + 2 H(+)</text>
        <dbReference type="Rhea" id="RHEA:15753"/>
        <dbReference type="ChEBI" id="CHEBI:15378"/>
        <dbReference type="ChEBI" id="CHEBI:29991"/>
        <dbReference type="ChEBI" id="CHEBI:37565"/>
        <dbReference type="ChEBI" id="CHEBI:43474"/>
        <dbReference type="ChEBI" id="CHEBI:57567"/>
        <dbReference type="ChEBI" id="CHEBI:58053"/>
        <dbReference type="ChEBI" id="CHEBI:58189"/>
        <dbReference type="EC" id="6.3.4.4"/>
    </reaction>
</comment>
<keyword evidence="6 8" id="KW-0460">Magnesium</keyword>
<dbReference type="InterPro" id="IPR042110">
    <property type="entry name" value="Adenylosuccinate_synth_dom2"/>
</dbReference>
<evidence type="ECO:0000256" key="8">
    <source>
        <dbReference type="HAMAP-Rule" id="MF_03125"/>
    </source>
</evidence>
<proteinExistence type="inferred from homology"/>
<feature type="binding site" evidence="8">
    <location>
        <begin position="59"/>
        <end position="61"/>
    </location>
    <ligand>
        <name>GTP</name>
        <dbReference type="ChEBI" id="CHEBI:37565"/>
    </ligand>
</feature>
<dbReference type="GO" id="GO:0044208">
    <property type="term" value="P:'de novo' AMP biosynthetic process"/>
    <property type="evidence" value="ECO:0007669"/>
    <property type="project" value="UniProtKB-UniRule"/>
</dbReference>
<dbReference type="PANTHER" id="PTHR11846">
    <property type="entry name" value="ADENYLOSUCCINATE SYNTHETASE"/>
    <property type="match status" value="1"/>
</dbReference>
<dbReference type="PROSITE" id="PS00513">
    <property type="entry name" value="ADENYLOSUCCIN_SYN_2"/>
    <property type="match status" value="1"/>
</dbReference>
<evidence type="ECO:0000313" key="12">
    <source>
        <dbReference type="EMBL" id="JAS27246.1"/>
    </source>
</evidence>
<sequence>MSEMSCKSKNNLESKKSYLNKVTVVLGAQWGDEGKGKVVDMLATHADLVCRCQGGNNAGHTVVVEDQEYDFHLLPSGIINPKCKSIIGNGVVVHLPGLFEELKRNENKGLVGWENRLLISDRSHLVFDFHQQVDGLQELEKGSQSLGTTKKGIGPAYSSKATRNGLRVADLLGDFKTFSDKFESLVLSYQRMFPSLQVNVKEELNQYHEYAEKIRPLVVETVSYIHSALKCKKKNFG</sequence>
<dbReference type="GO" id="GO:0000287">
    <property type="term" value="F:magnesium ion binding"/>
    <property type="evidence" value="ECO:0007669"/>
    <property type="project" value="UniProtKB-UniRule"/>
</dbReference>
<evidence type="ECO:0000256" key="6">
    <source>
        <dbReference type="ARBA" id="ARBA00022842"/>
    </source>
</evidence>
<feature type="active site" description="Proton donor" evidence="8">
    <location>
        <position position="60"/>
    </location>
</feature>
<evidence type="ECO:0000256" key="10">
    <source>
        <dbReference type="RuleBase" id="RU000520"/>
    </source>
</evidence>
<dbReference type="Gene3D" id="3.40.440.10">
    <property type="entry name" value="Adenylosuccinate Synthetase, subunit A, domain 1"/>
    <property type="match status" value="1"/>
</dbReference>
<keyword evidence="2 8" id="KW-0436">Ligase</keyword>
<evidence type="ECO:0000313" key="11">
    <source>
        <dbReference type="EMBL" id="JAS16439.1"/>
    </source>
</evidence>
<comment type="function">
    <text evidence="8">Plays an important role in the de novo pathway and in the salvage pathway of purine nucleotide biosynthesis. Catalyzes the first commited step in the biosynthesis of AMP from IMP.</text>
</comment>
<comment type="cofactor">
    <cofactor evidence="8">
        <name>Mg(2+)</name>
        <dbReference type="ChEBI" id="CHEBI:18420"/>
    </cofactor>
    <text evidence="8">Binds 1 Mg(2+) ion per subunit.</text>
</comment>
<feature type="active site" description="Proton acceptor" evidence="8">
    <location>
        <position position="32"/>
    </location>
</feature>
<keyword evidence="3 8" id="KW-0479">Metal-binding</keyword>
<protein>
    <recommendedName>
        <fullName evidence="8 10">Adenylosuccinate synthetase</fullName>
        <shortName evidence="8">AMPSase</shortName>
        <shortName evidence="8">AdSS</shortName>
        <ecNumber evidence="8 10">6.3.4.4</ecNumber>
    </recommendedName>
    <alternativeName>
        <fullName evidence="8">IMP--aspartate ligase</fullName>
    </alternativeName>
</protein>